<organism evidence="1 2">
    <name type="scientific">Clostridium yunnanense</name>
    <dbReference type="NCBI Taxonomy" id="2800325"/>
    <lineage>
        <taxon>Bacteria</taxon>
        <taxon>Bacillati</taxon>
        <taxon>Bacillota</taxon>
        <taxon>Clostridia</taxon>
        <taxon>Eubacteriales</taxon>
        <taxon>Clostridiaceae</taxon>
        <taxon>Clostridium</taxon>
    </lineage>
</organism>
<dbReference type="NCBIfam" id="TIGR01633">
    <property type="entry name" value="phi3626_gp14_N"/>
    <property type="match status" value="1"/>
</dbReference>
<gene>
    <name evidence="1" type="ORF">JHL18_00535</name>
</gene>
<dbReference type="Gene3D" id="2.40.30.200">
    <property type="match status" value="1"/>
</dbReference>
<evidence type="ECO:0000313" key="1">
    <source>
        <dbReference type="EMBL" id="MBK1809135.1"/>
    </source>
</evidence>
<dbReference type="Proteomes" id="UP000596739">
    <property type="component" value="Unassembled WGS sequence"/>
</dbReference>
<dbReference type="RefSeq" id="WP_200265685.1">
    <property type="nucleotide sequence ID" value="NZ_JAENHN010000002.1"/>
</dbReference>
<dbReference type="EMBL" id="JAENHN010000002">
    <property type="protein sequence ID" value="MBK1809135.1"/>
    <property type="molecule type" value="Genomic_DNA"/>
</dbReference>
<keyword evidence="2" id="KW-1185">Reference proteome</keyword>
<name>A0ABS1EIC2_9CLOT</name>
<protein>
    <recommendedName>
        <fullName evidence="3">Phage tail protein</fullName>
    </recommendedName>
</protein>
<accession>A0ABS1EIC2</accession>
<dbReference type="InterPro" id="IPR006520">
    <property type="entry name" value="Dit_BPSPP_N"/>
</dbReference>
<proteinExistence type="predicted"/>
<reference evidence="2" key="1">
    <citation type="submission" date="2021-01" db="EMBL/GenBank/DDBJ databases">
        <title>Genome public.</title>
        <authorList>
            <person name="Liu C."/>
            <person name="Sun Q."/>
        </authorList>
    </citation>
    <scope>NUCLEOTIDE SEQUENCE [LARGE SCALE GENOMIC DNA]</scope>
    <source>
        <strain evidence="2">YIM B02505</strain>
    </source>
</reference>
<comment type="caution">
    <text evidence="1">The sequence shown here is derived from an EMBL/GenBank/DDBJ whole genome shotgun (WGS) entry which is preliminary data.</text>
</comment>
<evidence type="ECO:0008006" key="3">
    <source>
        <dbReference type="Google" id="ProtNLM"/>
    </source>
</evidence>
<evidence type="ECO:0000313" key="2">
    <source>
        <dbReference type="Proteomes" id="UP000596739"/>
    </source>
</evidence>
<sequence>MKYFILFNLMNCLDLNLKVIKRPDVSLPNRNFNEIDMQGRNGKLVEDLGTYGDIKVSIELNFIEKPKFFYDEVRKIMFWLSKRDDYTLTLADDLEYYYKVKRLEYSDIERKLKVKGTFTLNFICEAFRYYRDNAIITITKNNYNFYSPNFAWDSEPVLKIYGSGNITLTINSNNILLNGVSSNIILDSVLKETYSNTYENLNNKMSGEFPVLINGVNTINWIGNITKIELVPNWRCL</sequence>